<evidence type="ECO:0000259" key="5">
    <source>
        <dbReference type="Pfam" id="PF01979"/>
    </source>
</evidence>
<evidence type="ECO:0000256" key="4">
    <source>
        <dbReference type="ARBA" id="ARBA00022833"/>
    </source>
</evidence>
<reference evidence="6 7" key="1">
    <citation type="submission" date="2017-08" db="EMBL/GenBank/DDBJ databases">
        <title>Lysobacter sylvestris genome.</title>
        <authorList>
            <person name="Zhang D.-C."/>
            <person name="Albuquerque L."/>
            <person name="Franca L."/>
            <person name="Froufe H.J.C."/>
            <person name="Barroso C."/>
            <person name="Egas C."/>
            <person name="Da Costa M."/>
            <person name="Margesin R."/>
        </authorList>
    </citation>
    <scope>NUCLEOTIDE SEQUENCE [LARGE SCALE GENOMIC DNA]</scope>
    <source>
        <strain evidence="6 7">AM20-91</strain>
    </source>
</reference>
<name>A0A2K1Q420_9GAMM</name>
<dbReference type="NCBIfam" id="NF006549">
    <property type="entry name" value="PRK09045.1"/>
    <property type="match status" value="1"/>
</dbReference>
<dbReference type="SUPFAM" id="SSF51338">
    <property type="entry name" value="Composite domain of metallo-dependent hydrolases"/>
    <property type="match status" value="1"/>
</dbReference>
<dbReference type="InterPro" id="IPR006680">
    <property type="entry name" value="Amidohydro-rel"/>
</dbReference>
<sequence>MTDTPTPCDLLIEAGFVVPIEPHGVVLDDHAVAVRAGVIVDVLPITAARAKYAAKETVSRPDAVLMPGFVNAHTHNPMTLLRGIADDLPLMTWLQQHIWPAEARVMSPEYVRDGATLAVAEMLRGGTTCCNENYFFPDVQAQTYHKLGFRAMVGLPVIDFPTAWAKSDDEYFERAGEVHDQWRDDAFIGTAFAPHAPYTVSDASFERLRMLSDQLDIPVHCHVHETVQEVEDSLKLHGQRPLARLDRLGVVNDRLIAVHMTQLTDAEIRLCAERGTSVVHCPESNMKLASGFCPVEKLVRSGVNVAIGTDGAASNNDLDMFGETRTAALLAKAVANDAAAFGAADALRAATLGSAHALGWGDRIGSIEVGKQADLALVDLSAIETQPLFHVLSQLVYACGRQQVSDVWIAGRRKLADRVLVEMDIDAIRANARQWRDHIGVQ</sequence>
<dbReference type="PANTHER" id="PTHR43794:SF11">
    <property type="entry name" value="AMIDOHYDROLASE-RELATED DOMAIN-CONTAINING PROTEIN"/>
    <property type="match status" value="1"/>
</dbReference>
<keyword evidence="3" id="KW-0378">Hydrolase</keyword>
<dbReference type="Pfam" id="PF01979">
    <property type="entry name" value="Amidohydro_1"/>
    <property type="match status" value="1"/>
</dbReference>
<dbReference type="FunFam" id="3.20.20.140:FF:000014">
    <property type="entry name" value="5-methylthioadenosine/S-adenosylhomocysteine deaminase"/>
    <property type="match status" value="1"/>
</dbReference>
<comment type="similarity">
    <text evidence="1">Belongs to the metallo-dependent hydrolases superfamily. ATZ/TRZ family.</text>
</comment>
<evidence type="ECO:0000313" key="6">
    <source>
        <dbReference type="EMBL" id="PNS09802.1"/>
    </source>
</evidence>
<evidence type="ECO:0000313" key="7">
    <source>
        <dbReference type="Proteomes" id="UP000236220"/>
    </source>
</evidence>
<dbReference type="InterPro" id="IPR050287">
    <property type="entry name" value="MTA/SAH_deaminase"/>
</dbReference>
<dbReference type="SUPFAM" id="SSF51556">
    <property type="entry name" value="Metallo-dependent hydrolases"/>
    <property type="match status" value="1"/>
</dbReference>
<dbReference type="GO" id="GO:0019239">
    <property type="term" value="F:deaminase activity"/>
    <property type="evidence" value="ECO:0007669"/>
    <property type="project" value="UniProtKB-ARBA"/>
</dbReference>
<keyword evidence="7" id="KW-1185">Reference proteome</keyword>
<dbReference type="RefSeq" id="WP_103074828.1">
    <property type="nucleotide sequence ID" value="NZ_NPZB01000001.1"/>
</dbReference>
<dbReference type="GO" id="GO:0046872">
    <property type="term" value="F:metal ion binding"/>
    <property type="evidence" value="ECO:0007669"/>
    <property type="project" value="UniProtKB-KW"/>
</dbReference>
<dbReference type="EMBL" id="NPZB01000001">
    <property type="protein sequence ID" value="PNS09802.1"/>
    <property type="molecule type" value="Genomic_DNA"/>
</dbReference>
<dbReference type="Gene3D" id="3.20.20.140">
    <property type="entry name" value="Metal-dependent hydrolases"/>
    <property type="match status" value="1"/>
</dbReference>
<keyword evidence="4" id="KW-0862">Zinc</keyword>
<gene>
    <name evidence="6" type="ORF">Lysil_1431</name>
</gene>
<organism evidence="6 7">
    <name type="scientific">Solilutibacter silvestris</name>
    <dbReference type="NCBI Taxonomy" id="1645665"/>
    <lineage>
        <taxon>Bacteria</taxon>
        <taxon>Pseudomonadati</taxon>
        <taxon>Pseudomonadota</taxon>
        <taxon>Gammaproteobacteria</taxon>
        <taxon>Lysobacterales</taxon>
        <taxon>Lysobacteraceae</taxon>
        <taxon>Solilutibacter</taxon>
    </lineage>
</organism>
<comment type="caution">
    <text evidence="6">The sequence shown here is derived from an EMBL/GenBank/DDBJ whole genome shotgun (WGS) entry which is preliminary data.</text>
</comment>
<evidence type="ECO:0000256" key="2">
    <source>
        <dbReference type="ARBA" id="ARBA00022723"/>
    </source>
</evidence>
<dbReference type="Proteomes" id="UP000236220">
    <property type="component" value="Unassembled WGS sequence"/>
</dbReference>
<accession>A0A2K1Q420</accession>
<keyword evidence="2" id="KW-0479">Metal-binding</keyword>
<feature type="domain" description="Amidohydrolase-related" evidence="5">
    <location>
        <begin position="64"/>
        <end position="412"/>
    </location>
</feature>
<dbReference type="Gene3D" id="2.30.40.10">
    <property type="entry name" value="Urease, subunit C, domain 1"/>
    <property type="match status" value="1"/>
</dbReference>
<proteinExistence type="inferred from homology"/>
<dbReference type="AlphaFoldDB" id="A0A2K1Q420"/>
<dbReference type="InterPro" id="IPR032466">
    <property type="entry name" value="Metal_Hydrolase"/>
</dbReference>
<dbReference type="GO" id="GO:0016814">
    <property type="term" value="F:hydrolase activity, acting on carbon-nitrogen (but not peptide) bonds, in cyclic amidines"/>
    <property type="evidence" value="ECO:0007669"/>
    <property type="project" value="UniProtKB-ARBA"/>
</dbReference>
<evidence type="ECO:0000256" key="3">
    <source>
        <dbReference type="ARBA" id="ARBA00022801"/>
    </source>
</evidence>
<evidence type="ECO:0000256" key="1">
    <source>
        <dbReference type="ARBA" id="ARBA00006745"/>
    </source>
</evidence>
<dbReference type="PANTHER" id="PTHR43794">
    <property type="entry name" value="AMINOHYDROLASE SSNA-RELATED"/>
    <property type="match status" value="1"/>
</dbReference>
<dbReference type="InterPro" id="IPR011059">
    <property type="entry name" value="Metal-dep_hydrolase_composite"/>
</dbReference>
<protein>
    <submittedName>
        <fullName evidence="6">Cytosine deaminase</fullName>
    </submittedName>
</protein>
<dbReference type="CDD" id="cd01298">
    <property type="entry name" value="ATZ_TRZ_like"/>
    <property type="match status" value="1"/>
</dbReference>
<dbReference type="OrthoDB" id="9807210at2"/>